<dbReference type="InterPro" id="IPR003004">
    <property type="entry name" value="GspF/PilC"/>
</dbReference>
<keyword evidence="10" id="KW-1185">Reference proteome</keyword>
<evidence type="ECO:0000259" key="8">
    <source>
        <dbReference type="Pfam" id="PF00482"/>
    </source>
</evidence>
<dbReference type="OrthoDB" id="289349at2"/>
<organism evidence="9 10">
    <name type="scientific">Aeoliella mucimassa</name>
    <dbReference type="NCBI Taxonomy" id="2527972"/>
    <lineage>
        <taxon>Bacteria</taxon>
        <taxon>Pseudomonadati</taxon>
        <taxon>Planctomycetota</taxon>
        <taxon>Planctomycetia</taxon>
        <taxon>Pirellulales</taxon>
        <taxon>Lacipirellulaceae</taxon>
        <taxon>Aeoliella</taxon>
    </lineage>
</organism>
<feature type="domain" description="Type II secretion system protein GspF" evidence="8">
    <location>
        <begin position="226"/>
        <end position="346"/>
    </location>
</feature>
<feature type="transmembrane region" description="Helical" evidence="7">
    <location>
        <begin position="321"/>
        <end position="346"/>
    </location>
</feature>
<dbReference type="RefSeq" id="WP_145246976.1">
    <property type="nucleotide sequence ID" value="NZ_CP036278.1"/>
</dbReference>
<evidence type="ECO:0000313" key="9">
    <source>
        <dbReference type="EMBL" id="QDU56215.1"/>
    </source>
</evidence>
<dbReference type="InterPro" id="IPR042094">
    <property type="entry name" value="T2SS_GspF_sf"/>
</dbReference>
<evidence type="ECO:0000256" key="1">
    <source>
        <dbReference type="ARBA" id="ARBA00004651"/>
    </source>
</evidence>
<dbReference type="Proteomes" id="UP000315750">
    <property type="component" value="Chromosome"/>
</dbReference>
<evidence type="ECO:0000256" key="4">
    <source>
        <dbReference type="ARBA" id="ARBA00022692"/>
    </source>
</evidence>
<name>A0A518ANA8_9BACT</name>
<proteinExistence type="inferred from homology"/>
<dbReference type="InterPro" id="IPR018076">
    <property type="entry name" value="T2SS_GspF_dom"/>
</dbReference>
<dbReference type="Pfam" id="PF00482">
    <property type="entry name" value="T2SSF"/>
    <property type="match status" value="1"/>
</dbReference>
<dbReference type="KEGG" id="amuc:Pan181_24230"/>
<comment type="similarity">
    <text evidence="2">Belongs to the GSP F family.</text>
</comment>
<accession>A0A518ANA8</accession>
<feature type="transmembrane region" description="Helical" evidence="7">
    <location>
        <begin position="177"/>
        <end position="197"/>
    </location>
</feature>
<gene>
    <name evidence="9" type="primary">epsF_6</name>
    <name evidence="9" type="ORF">Pan181_24230</name>
</gene>
<dbReference type="Gene3D" id="1.20.81.30">
    <property type="entry name" value="Type II secretion system (T2SS), domain F"/>
    <property type="match status" value="1"/>
</dbReference>
<sequence>MPSYFPTIERIKHTLWPQFVSRAQHRTLLRLIATATEQRLPLAPLVQALALDERGRHKLRLHRLAKVLDEGASLPDALEQVVDLLDDEDVLAVRFGYQSGAVSAAVRERLEAEPFMTPRAKVGIGRIIFYLGVMLLLAVPVAVFMHSSIIPVLMQIFDEFNQKHPSATDFLAFSADTVVNLWWLILLVLIPAIWVMVSDRRRRALRHKLGGSFFRLLRQWRTAATLDELSVASEAGRPLPGVISTLARYHYDPYLRHKLLYVRNEMEQGADLWPSLLNCQLLNATEARALETADNLGNRNWVLRQIADIRKHFARQKLERLVAAGVLLVVFALGAFVLLHALGIFLTLSSLLETLS</sequence>
<evidence type="ECO:0000313" key="10">
    <source>
        <dbReference type="Proteomes" id="UP000315750"/>
    </source>
</evidence>
<dbReference type="PANTHER" id="PTHR30012:SF0">
    <property type="entry name" value="TYPE II SECRETION SYSTEM PROTEIN F-RELATED"/>
    <property type="match status" value="1"/>
</dbReference>
<feature type="transmembrane region" description="Helical" evidence="7">
    <location>
        <begin position="127"/>
        <end position="157"/>
    </location>
</feature>
<evidence type="ECO:0000256" key="6">
    <source>
        <dbReference type="ARBA" id="ARBA00023136"/>
    </source>
</evidence>
<reference evidence="9 10" key="1">
    <citation type="submission" date="2019-02" db="EMBL/GenBank/DDBJ databases">
        <title>Deep-cultivation of Planctomycetes and their phenomic and genomic characterization uncovers novel biology.</title>
        <authorList>
            <person name="Wiegand S."/>
            <person name="Jogler M."/>
            <person name="Boedeker C."/>
            <person name="Pinto D."/>
            <person name="Vollmers J."/>
            <person name="Rivas-Marin E."/>
            <person name="Kohn T."/>
            <person name="Peeters S.H."/>
            <person name="Heuer A."/>
            <person name="Rast P."/>
            <person name="Oberbeckmann S."/>
            <person name="Bunk B."/>
            <person name="Jeske O."/>
            <person name="Meyerdierks A."/>
            <person name="Storesund J.E."/>
            <person name="Kallscheuer N."/>
            <person name="Luecker S."/>
            <person name="Lage O.M."/>
            <person name="Pohl T."/>
            <person name="Merkel B.J."/>
            <person name="Hornburger P."/>
            <person name="Mueller R.-W."/>
            <person name="Bruemmer F."/>
            <person name="Labrenz M."/>
            <person name="Spormann A.M."/>
            <person name="Op den Camp H."/>
            <person name="Overmann J."/>
            <person name="Amann R."/>
            <person name="Jetten M.S.M."/>
            <person name="Mascher T."/>
            <person name="Medema M.H."/>
            <person name="Devos D.P."/>
            <person name="Kaster A.-K."/>
            <person name="Ovreas L."/>
            <person name="Rohde M."/>
            <person name="Galperin M.Y."/>
            <person name="Jogler C."/>
        </authorList>
    </citation>
    <scope>NUCLEOTIDE SEQUENCE [LARGE SCALE GENOMIC DNA]</scope>
    <source>
        <strain evidence="9 10">Pan181</strain>
    </source>
</reference>
<protein>
    <submittedName>
        <fullName evidence="9">Type II secretion system protein F</fullName>
    </submittedName>
</protein>
<evidence type="ECO:0000256" key="7">
    <source>
        <dbReference type="SAM" id="Phobius"/>
    </source>
</evidence>
<dbReference type="GO" id="GO:0005886">
    <property type="term" value="C:plasma membrane"/>
    <property type="evidence" value="ECO:0007669"/>
    <property type="project" value="UniProtKB-SubCell"/>
</dbReference>
<dbReference type="PANTHER" id="PTHR30012">
    <property type="entry name" value="GENERAL SECRETION PATHWAY PROTEIN"/>
    <property type="match status" value="1"/>
</dbReference>
<dbReference type="EMBL" id="CP036278">
    <property type="protein sequence ID" value="QDU56215.1"/>
    <property type="molecule type" value="Genomic_DNA"/>
</dbReference>
<keyword evidence="3" id="KW-1003">Cell membrane</keyword>
<keyword evidence="4 7" id="KW-0812">Transmembrane</keyword>
<dbReference type="AlphaFoldDB" id="A0A518ANA8"/>
<evidence type="ECO:0000256" key="2">
    <source>
        <dbReference type="ARBA" id="ARBA00005745"/>
    </source>
</evidence>
<evidence type="ECO:0000256" key="5">
    <source>
        <dbReference type="ARBA" id="ARBA00022989"/>
    </source>
</evidence>
<evidence type="ECO:0000256" key="3">
    <source>
        <dbReference type="ARBA" id="ARBA00022475"/>
    </source>
</evidence>
<keyword evidence="5 7" id="KW-1133">Transmembrane helix</keyword>
<keyword evidence="6 7" id="KW-0472">Membrane</keyword>
<comment type="subcellular location">
    <subcellularLocation>
        <location evidence="1">Cell membrane</location>
        <topology evidence="1">Multi-pass membrane protein</topology>
    </subcellularLocation>
</comment>